<evidence type="ECO:0000256" key="1">
    <source>
        <dbReference type="SAM" id="SignalP"/>
    </source>
</evidence>
<reference evidence="2" key="1">
    <citation type="submission" date="2020-05" db="UniProtKB">
        <authorList>
            <consortium name="EnsemblMetazoa"/>
        </authorList>
    </citation>
    <scope>IDENTIFICATION</scope>
    <source>
        <strain evidence="2">SANGQUA</strain>
    </source>
</reference>
<feature type="signal peptide" evidence="1">
    <location>
        <begin position="1"/>
        <end position="25"/>
    </location>
</feature>
<accession>A0A1I8JW20</accession>
<evidence type="ECO:0008006" key="4">
    <source>
        <dbReference type="Google" id="ProtNLM"/>
    </source>
</evidence>
<sequence>MLSNVIHSLIWVVGILMLLCPAPYAENVFSYEDQKNFTRQFKIRVQRLVCNEAPYKETVLLECRMIFRRNQRSLLCMSLKVPKLYHYVMVQFQLNYKFTTYQTFLIDGKVEGCAYMRHQNKDPVLAYMYGVLKDMIPSVVHPCPLGNKTYTELTMLKEEYAPKSMPAGDYRMDVRFSTKTNVTLFSLQLFFGVRRRGILNSMIEW</sequence>
<proteinExistence type="predicted"/>
<evidence type="ECO:0000313" key="2">
    <source>
        <dbReference type="EnsemblMetazoa" id="AQUA016280-PA"/>
    </source>
</evidence>
<dbReference type="AlphaFoldDB" id="A0A1I8JW20"/>
<dbReference type="EnsemblMetazoa" id="AQUA016280-RA">
    <property type="protein sequence ID" value="AQUA016280-PA"/>
    <property type="gene ID" value="AQUA016280"/>
</dbReference>
<organism evidence="2 3">
    <name type="scientific">Anopheles quadriannulatus</name>
    <name type="common">Mosquito</name>
    <dbReference type="NCBI Taxonomy" id="34691"/>
    <lineage>
        <taxon>Eukaryota</taxon>
        <taxon>Metazoa</taxon>
        <taxon>Ecdysozoa</taxon>
        <taxon>Arthropoda</taxon>
        <taxon>Hexapoda</taxon>
        <taxon>Insecta</taxon>
        <taxon>Pterygota</taxon>
        <taxon>Neoptera</taxon>
        <taxon>Endopterygota</taxon>
        <taxon>Diptera</taxon>
        <taxon>Nematocera</taxon>
        <taxon>Culicoidea</taxon>
        <taxon>Culicidae</taxon>
        <taxon>Anophelinae</taxon>
        <taxon>Anopheles</taxon>
    </lineage>
</organism>
<protein>
    <recommendedName>
        <fullName evidence="4">MD-2-related lipid-recognition domain-containing protein</fullName>
    </recommendedName>
</protein>
<feature type="chain" id="PRO_5009322355" description="MD-2-related lipid-recognition domain-containing protein" evidence="1">
    <location>
        <begin position="26"/>
        <end position="205"/>
    </location>
</feature>
<dbReference type="VEuPathDB" id="VectorBase:AQUA016280"/>
<dbReference type="PANTHER" id="PTHR20898:SF0">
    <property type="entry name" value="DAEDALUS ON 3-RELATED"/>
    <property type="match status" value="1"/>
</dbReference>
<name>A0A1I8JW20_ANOQN</name>
<dbReference type="Pfam" id="PF06477">
    <property type="entry name" value="DUF1091"/>
    <property type="match status" value="1"/>
</dbReference>
<evidence type="ECO:0000313" key="3">
    <source>
        <dbReference type="Proteomes" id="UP000076407"/>
    </source>
</evidence>
<dbReference type="PANTHER" id="PTHR20898">
    <property type="entry name" value="DAEDALUS ON 3-RELATED-RELATED"/>
    <property type="match status" value="1"/>
</dbReference>
<keyword evidence="1" id="KW-0732">Signal</keyword>
<keyword evidence="3" id="KW-1185">Reference proteome</keyword>
<dbReference type="InterPro" id="IPR010512">
    <property type="entry name" value="DUF1091"/>
</dbReference>
<dbReference type="Proteomes" id="UP000076407">
    <property type="component" value="Unassembled WGS sequence"/>
</dbReference>